<dbReference type="OrthoDB" id="8924181at2759"/>
<comment type="subcellular location">
    <subcellularLocation>
        <location evidence="1">Membrane</location>
    </subcellularLocation>
</comment>
<keyword evidence="3 7" id="KW-1133">Transmembrane helix</keyword>
<dbReference type="InterPro" id="IPR007110">
    <property type="entry name" value="Ig-like_dom"/>
</dbReference>
<gene>
    <name evidence="9" type="ORF">COCON_G00233960</name>
</gene>
<evidence type="ECO:0000256" key="3">
    <source>
        <dbReference type="ARBA" id="ARBA00022989"/>
    </source>
</evidence>
<feature type="domain" description="Ig-like" evidence="8">
    <location>
        <begin position="33"/>
        <end position="113"/>
    </location>
</feature>
<dbReference type="EMBL" id="JAFJMO010000143">
    <property type="protein sequence ID" value="KAJ8248648.1"/>
    <property type="molecule type" value="Genomic_DNA"/>
</dbReference>
<dbReference type="InterPro" id="IPR051117">
    <property type="entry name" value="TRG_var/const_region"/>
</dbReference>
<reference evidence="9" key="1">
    <citation type="journal article" date="2023" name="Science">
        <title>Genome structures resolve the early diversification of teleost fishes.</title>
        <authorList>
            <person name="Parey E."/>
            <person name="Louis A."/>
            <person name="Montfort J."/>
            <person name="Bouchez O."/>
            <person name="Roques C."/>
            <person name="Iampietro C."/>
            <person name="Lluch J."/>
            <person name="Castinel A."/>
            <person name="Donnadieu C."/>
            <person name="Desvignes T."/>
            <person name="Floi Bucao C."/>
            <person name="Jouanno E."/>
            <person name="Wen M."/>
            <person name="Mejri S."/>
            <person name="Dirks R."/>
            <person name="Jansen H."/>
            <person name="Henkel C."/>
            <person name="Chen W.J."/>
            <person name="Zahm M."/>
            <person name="Cabau C."/>
            <person name="Klopp C."/>
            <person name="Thompson A.W."/>
            <person name="Robinson-Rechavi M."/>
            <person name="Braasch I."/>
            <person name="Lecointre G."/>
            <person name="Bobe J."/>
            <person name="Postlethwait J.H."/>
            <person name="Berthelot C."/>
            <person name="Roest Crollius H."/>
            <person name="Guiguen Y."/>
        </authorList>
    </citation>
    <scope>NUCLEOTIDE SEQUENCE</scope>
    <source>
        <strain evidence="9">Concon-B</strain>
    </source>
</reference>
<keyword evidence="10" id="KW-1185">Reference proteome</keyword>
<dbReference type="Gene3D" id="2.60.40.10">
    <property type="entry name" value="Immunoglobulins"/>
    <property type="match status" value="1"/>
</dbReference>
<sequence>MYYDAFIHVCTLYLVIGCTLAQITYPKSWVLVKGKRSAIVECVLDKNPNEHIHWYQCKKEDRCERILYITAGTSTVNFDGDSFRRRFAASLKGGKSSLTISKVTAEDSALYYCAYYQYHCDDLKRSVTPKPPL</sequence>
<dbReference type="SUPFAM" id="SSF48726">
    <property type="entry name" value="Immunoglobulin"/>
    <property type="match status" value="1"/>
</dbReference>
<keyword evidence="4 7" id="KW-0472">Membrane</keyword>
<keyword evidence="6" id="KW-0393">Immunoglobulin domain</keyword>
<dbReference type="InterPro" id="IPR013783">
    <property type="entry name" value="Ig-like_fold"/>
</dbReference>
<evidence type="ECO:0000256" key="4">
    <source>
        <dbReference type="ARBA" id="ARBA00023136"/>
    </source>
</evidence>
<evidence type="ECO:0000256" key="5">
    <source>
        <dbReference type="ARBA" id="ARBA00023170"/>
    </source>
</evidence>
<protein>
    <recommendedName>
        <fullName evidence="8">Ig-like domain-containing protein</fullName>
    </recommendedName>
</protein>
<feature type="non-terminal residue" evidence="9">
    <location>
        <position position="133"/>
    </location>
</feature>
<dbReference type="Pfam" id="PF07686">
    <property type="entry name" value="V-set"/>
    <property type="match status" value="1"/>
</dbReference>
<evidence type="ECO:0000313" key="10">
    <source>
        <dbReference type="Proteomes" id="UP001152803"/>
    </source>
</evidence>
<dbReference type="InterPro" id="IPR003599">
    <property type="entry name" value="Ig_sub"/>
</dbReference>
<dbReference type="SMART" id="SM00409">
    <property type="entry name" value="IG"/>
    <property type="match status" value="1"/>
</dbReference>
<proteinExistence type="predicted"/>
<dbReference type="PANTHER" id="PTHR19256">
    <property type="entry name" value="T-CELL RECEPTOR GAMMA CHAIN"/>
    <property type="match status" value="1"/>
</dbReference>
<dbReference type="PROSITE" id="PS50835">
    <property type="entry name" value="IG_LIKE"/>
    <property type="match status" value="1"/>
</dbReference>
<dbReference type="AlphaFoldDB" id="A0A9Q1HIY4"/>
<evidence type="ECO:0000256" key="6">
    <source>
        <dbReference type="ARBA" id="ARBA00023319"/>
    </source>
</evidence>
<comment type="caution">
    <text evidence="9">The sequence shown here is derived from an EMBL/GenBank/DDBJ whole genome shotgun (WGS) entry which is preliminary data.</text>
</comment>
<dbReference type="InterPro" id="IPR013106">
    <property type="entry name" value="Ig_V-set"/>
</dbReference>
<dbReference type="SMART" id="SM00406">
    <property type="entry name" value="IGv"/>
    <property type="match status" value="1"/>
</dbReference>
<dbReference type="InterPro" id="IPR036179">
    <property type="entry name" value="Ig-like_dom_sf"/>
</dbReference>
<evidence type="ECO:0000313" key="9">
    <source>
        <dbReference type="EMBL" id="KAJ8248648.1"/>
    </source>
</evidence>
<evidence type="ECO:0000256" key="7">
    <source>
        <dbReference type="SAM" id="Phobius"/>
    </source>
</evidence>
<feature type="transmembrane region" description="Helical" evidence="7">
    <location>
        <begin position="6"/>
        <end position="25"/>
    </location>
</feature>
<dbReference type="PANTHER" id="PTHR19256:SF65">
    <property type="entry name" value="T CELL RECEPTOR GAMMA CONSTANT 1-RELATED"/>
    <property type="match status" value="1"/>
</dbReference>
<evidence type="ECO:0000259" key="8">
    <source>
        <dbReference type="PROSITE" id="PS50835"/>
    </source>
</evidence>
<keyword evidence="2 7" id="KW-0812">Transmembrane</keyword>
<name>A0A9Q1HIY4_CONCO</name>
<keyword evidence="5" id="KW-0675">Receptor</keyword>
<evidence type="ECO:0000256" key="2">
    <source>
        <dbReference type="ARBA" id="ARBA00022692"/>
    </source>
</evidence>
<accession>A0A9Q1HIY4</accession>
<dbReference type="GO" id="GO:0016020">
    <property type="term" value="C:membrane"/>
    <property type="evidence" value="ECO:0007669"/>
    <property type="project" value="UniProtKB-SubCell"/>
</dbReference>
<evidence type="ECO:0000256" key="1">
    <source>
        <dbReference type="ARBA" id="ARBA00004370"/>
    </source>
</evidence>
<dbReference type="Proteomes" id="UP001152803">
    <property type="component" value="Unassembled WGS sequence"/>
</dbReference>
<organism evidence="9 10">
    <name type="scientific">Conger conger</name>
    <name type="common">Conger eel</name>
    <name type="synonym">Muraena conger</name>
    <dbReference type="NCBI Taxonomy" id="82655"/>
    <lineage>
        <taxon>Eukaryota</taxon>
        <taxon>Metazoa</taxon>
        <taxon>Chordata</taxon>
        <taxon>Craniata</taxon>
        <taxon>Vertebrata</taxon>
        <taxon>Euteleostomi</taxon>
        <taxon>Actinopterygii</taxon>
        <taxon>Neopterygii</taxon>
        <taxon>Teleostei</taxon>
        <taxon>Anguilliformes</taxon>
        <taxon>Congridae</taxon>
        <taxon>Conger</taxon>
    </lineage>
</organism>